<feature type="transmembrane region" description="Helical" evidence="2">
    <location>
        <begin position="653"/>
        <end position="674"/>
    </location>
</feature>
<feature type="transmembrane region" description="Helical" evidence="2">
    <location>
        <begin position="630"/>
        <end position="647"/>
    </location>
</feature>
<accession>A0A3S1B095</accession>
<keyword evidence="2" id="KW-0812">Transmembrane</keyword>
<feature type="transmembrane region" description="Helical" evidence="2">
    <location>
        <begin position="442"/>
        <end position="460"/>
    </location>
</feature>
<dbReference type="OrthoDB" id="10046650at2759"/>
<feature type="transmembrane region" description="Helical" evidence="2">
    <location>
        <begin position="784"/>
        <end position="803"/>
    </location>
</feature>
<feature type="transmembrane region" description="Helical" evidence="2">
    <location>
        <begin position="353"/>
        <end position="370"/>
    </location>
</feature>
<sequence>MMESFLVDAENSLHHRSSNPQNNSQGSSGDDSDDDPLDDPFLYDKFLPDPAWAKVNKEEAESRPKILVDPGPFRYNQRVFVTALPAMVLVMALGGETLVLMGAIGITAVTIVSQLGDGRRSVIAFVVIFIPSHIYIIASVLPMLWLSVWHSLLLLLINVFVILTACWIILQFKAFRMEEPSLCAIAEQMLFTVYPLVCTSLLCWGLGAVLPVTVIPTIFSLIWFVLLQLYLIPTLSSFRSQATSDESLDVIQIPIVVATVIVFVCLGPFLFVFLSLIIPSAGSFSVMSLVHFMFILSLTLFLSTLLNIRQIFEYLGLPFTTAIYVRWASGVLCTSICYPVLKAYGFDSHFLPLLPVAIAIFATLGVVLAFKKRRVIMAGLAFVLITSLIGLFVLWIQRMPHNLQHFFMGMFPLNGFYILMCAHFLLCLLCLWTSSMDANDSLGILLVIQALALCVCEVSLHNADLYSTTLLQLSGLTATYMAYRMHLVGKVSHGMAVMATTIHVGKALASATAKVLDGSGGGRITLYGLVALCCITYAVASVFVFRSNHQSPLPSVQIAKDVFMLLSALAVNCHHLLLPVAMLMFQGSQSYTNVIGLWCMFGGGLVLLYSQAVVGGGGAGDAQNSMSQHVLKLALSLASMGVVVMVVHPHLSLSFHSLFQWVEIVSLFLLVAVISTRPKLSPNGMILLLLCLSICPGLRACLNLWLELHIPNAVLCVAISGSLFILIFVCVLIQEMTEASDKIMKYSITTALLSCMMLFGLDLANYLSLPANSPEQMSLFALPVWKALLVTGAVLSLVLKAVLTVKGPDKLPTTSESEGNGGKMSLSLMTNCITVFTFLVACTQGPDDSTLHDLWCCGCSIILACLQRDSFLLSHLNGGEQQAAPTVATSGFVLCLATILRSRLWWKVWPAGTLSLIGGVFEVILVLALAPIFYCVWALLWSGEIVSEPAVVFLTP</sequence>
<feature type="transmembrane region" description="Helical" evidence="2">
    <location>
        <begin position="122"/>
        <end position="145"/>
    </location>
</feature>
<feature type="transmembrane region" description="Helical" evidence="2">
    <location>
        <begin position="565"/>
        <end position="585"/>
    </location>
</feature>
<evidence type="ECO:0000256" key="2">
    <source>
        <dbReference type="SAM" id="Phobius"/>
    </source>
</evidence>
<feature type="transmembrane region" description="Helical" evidence="2">
    <location>
        <begin position="375"/>
        <end position="396"/>
    </location>
</feature>
<feature type="compositionally biased region" description="Low complexity" evidence="1">
    <location>
        <begin position="18"/>
        <end position="29"/>
    </location>
</feature>
<feature type="non-terminal residue" evidence="3">
    <location>
        <position position="956"/>
    </location>
</feature>
<feature type="transmembrane region" description="Helical" evidence="2">
    <location>
        <begin position="213"/>
        <end position="232"/>
    </location>
</feature>
<feature type="transmembrane region" description="Helical" evidence="2">
    <location>
        <begin position="83"/>
        <end position="110"/>
    </location>
</feature>
<feature type="transmembrane region" description="Helical" evidence="2">
    <location>
        <begin position="253"/>
        <end position="278"/>
    </location>
</feature>
<feature type="transmembrane region" description="Helical" evidence="2">
    <location>
        <begin position="315"/>
        <end position="341"/>
    </location>
</feature>
<dbReference type="Proteomes" id="UP000271974">
    <property type="component" value="Unassembled WGS sequence"/>
</dbReference>
<feature type="transmembrane region" description="Helical" evidence="2">
    <location>
        <begin position="284"/>
        <end position="308"/>
    </location>
</feature>
<reference evidence="3 4" key="1">
    <citation type="submission" date="2019-01" db="EMBL/GenBank/DDBJ databases">
        <title>A draft genome assembly of the solar-powered sea slug Elysia chlorotica.</title>
        <authorList>
            <person name="Cai H."/>
            <person name="Li Q."/>
            <person name="Fang X."/>
            <person name="Li J."/>
            <person name="Curtis N.E."/>
            <person name="Altenburger A."/>
            <person name="Shibata T."/>
            <person name="Feng M."/>
            <person name="Maeda T."/>
            <person name="Schwartz J.A."/>
            <person name="Shigenobu S."/>
            <person name="Lundholm N."/>
            <person name="Nishiyama T."/>
            <person name="Yang H."/>
            <person name="Hasebe M."/>
            <person name="Li S."/>
            <person name="Pierce S.K."/>
            <person name="Wang J."/>
        </authorList>
    </citation>
    <scope>NUCLEOTIDE SEQUENCE [LARGE SCALE GENOMIC DNA]</scope>
    <source>
        <strain evidence="3">EC2010</strain>
        <tissue evidence="3">Whole organism of an adult</tissue>
    </source>
</reference>
<evidence type="ECO:0000313" key="4">
    <source>
        <dbReference type="Proteomes" id="UP000271974"/>
    </source>
</evidence>
<dbReference type="EMBL" id="RQTK01000639">
    <property type="protein sequence ID" value="RUS76742.1"/>
    <property type="molecule type" value="Genomic_DNA"/>
</dbReference>
<keyword evidence="2" id="KW-0472">Membrane</keyword>
<evidence type="ECO:0000256" key="1">
    <source>
        <dbReference type="SAM" id="MobiDB-lite"/>
    </source>
</evidence>
<feature type="transmembrane region" description="Helical" evidence="2">
    <location>
        <begin position="416"/>
        <end position="435"/>
    </location>
</feature>
<dbReference type="AlphaFoldDB" id="A0A3S1B095"/>
<feature type="transmembrane region" description="Helical" evidence="2">
    <location>
        <begin position="712"/>
        <end position="734"/>
    </location>
</feature>
<protein>
    <submittedName>
        <fullName evidence="3">Uncharacterized protein</fullName>
    </submittedName>
</protein>
<feature type="transmembrane region" description="Helical" evidence="2">
    <location>
        <begin position="182"/>
        <end position="207"/>
    </location>
</feature>
<feature type="transmembrane region" description="Helical" evidence="2">
    <location>
        <begin position="914"/>
        <end position="940"/>
    </location>
</feature>
<feature type="transmembrane region" description="Helical" evidence="2">
    <location>
        <begin position="686"/>
        <end position="706"/>
    </location>
</feature>
<feature type="transmembrane region" description="Helical" evidence="2">
    <location>
        <begin position="524"/>
        <end position="545"/>
    </location>
</feature>
<keyword evidence="4" id="KW-1185">Reference proteome</keyword>
<feature type="transmembrane region" description="Helical" evidence="2">
    <location>
        <begin position="883"/>
        <end position="902"/>
    </location>
</feature>
<comment type="caution">
    <text evidence="3">The sequence shown here is derived from an EMBL/GenBank/DDBJ whole genome shotgun (WGS) entry which is preliminary data.</text>
</comment>
<name>A0A3S1B095_ELYCH</name>
<dbReference type="PANTHER" id="PTHR35313:SF1">
    <property type="entry name" value="NO EXINE FORMATION 1"/>
    <property type="match status" value="1"/>
</dbReference>
<proteinExistence type="predicted"/>
<organism evidence="3 4">
    <name type="scientific">Elysia chlorotica</name>
    <name type="common">Eastern emerald elysia</name>
    <name type="synonym">Sea slug</name>
    <dbReference type="NCBI Taxonomy" id="188477"/>
    <lineage>
        <taxon>Eukaryota</taxon>
        <taxon>Metazoa</taxon>
        <taxon>Spiralia</taxon>
        <taxon>Lophotrochozoa</taxon>
        <taxon>Mollusca</taxon>
        <taxon>Gastropoda</taxon>
        <taxon>Heterobranchia</taxon>
        <taxon>Euthyneura</taxon>
        <taxon>Panpulmonata</taxon>
        <taxon>Sacoglossa</taxon>
        <taxon>Placobranchoidea</taxon>
        <taxon>Plakobranchidae</taxon>
        <taxon>Elysia</taxon>
    </lineage>
</organism>
<feature type="transmembrane region" description="Helical" evidence="2">
    <location>
        <begin position="151"/>
        <end position="170"/>
    </location>
</feature>
<evidence type="ECO:0000313" key="3">
    <source>
        <dbReference type="EMBL" id="RUS76742.1"/>
    </source>
</evidence>
<gene>
    <name evidence="3" type="ORF">EGW08_015498</name>
</gene>
<dbReference type="PANTHER" id="PTHR35313">
    <property type="entry name" value="NO EXINE FORMATION 1"/>
    <property type="match status" value="1"/>
</dbReference>
<feature type="transmembrane region" description="Helical" evidence="2">
    <location>
        <begin position="746"/>
        <end position="764"/>
    </location>
</feature>
<keyword evidence="2" id="KW-1133">Transmembrane helix</keyword>
<feature type="transmembrane region" description="Helical" evidence="2">
    <location>
        <begin position="824"/>
        <end position="841"/>
    </location>
</feature>
<feature type="region of interest" description="Disordered" evidence="1">
    <location>
        <begin position="1"/>
        <end position="40"/>
    </location>
</feature>
<feature type="transmembrane region" description="Helical" evidence="2">
    <location>
        <begin position="591"/>
        <end position="609"/>
    </location>
</feature>